<feature type="region of interest" description="Disordered" evidence="4">
    <location>
        <begin position="351"/>
        <end position="384"/>
    </location>
</feature>
<dbReference type="EMBL" id="OY731401">
    <property type="protein sequence ID" value="CAJ1950924.1"/>
    <property type="molecule type" value="Genomic_DNA"/>
</dbReference>
<protein>
    <submittedName>
        <fullName evidence="5">Uncharacterized protein</fullName>
    </submittedName>
</protein>
<reference evidence="5" key="1">
    <citation type="submission" date="2023-10" db="EMBL/GenBank/DDBJ databases">
        <authorList>
            <person name="Domelevo Entfellner J.-B."/>
        </authorList>
    </citation>
    <scope>NUCLEOTIDE SEQUENCE</scope>
</reference>
<dbReference type="PANTHER" id="PTHR32295:SF282">
    <property type="entry name" value="IQ CALMODULIN-BINDING MOTIF PROTEIN"/>
    <property type="match status" value="1"/>
</dbReference>
<dbReference type="AlphaFoldDB" id="A0AA86VJM3"/>
<comment type="function">
    <text evidence="3">May be involved in cooperative interactions with calmodulins or calmodulin-like proteins. Recruits calmodulin proteins to microtubules, thus being a potential scaffold in cellular signaling and trafficking. May associate with nucleic acids and regulate gene expression at the transcriptional or post-transcriptional level.</text>
</comment>
<organism evidence="5 6">
    <name type="scientific">Sphenostylis stenocarpa</name>
    <dbReference type="NCBI Taxonomy" id="92480"/>
    <lineage>
        <taxon>Eukaryota</taxon>
        <taxon>Viridiplantae</taxon>
        <taxon>Streptophyta</taxon>
        <taxon>Embryophyta</taxon>
        <taxon>Tracheophyta</taxon>
        <taxon>Spermatophyta</taxon>
        <taxon>Magnoliopsida</taxon>
        <taxon>eudicotyledons</taxon>
        <taxon>Gunneridae</taxon>
        <taxon>Pentapetalae</taxon>
        <taxon>rosids</taxon>
        <taxon>fabids</taxon>
        <taxon>Fabales</taxon>
        <taxon>Fabaceae</taxon>
        <taxon>Papilionoideae</taxon>
        <taxon>50 kb inversion clade</taxon>
        <taxon>NPAAA clade</taxon>
        <taxon>indigoferoid/millettioid clade</taxon>
        <taxon>Phaseoleae</taxon>
        <taxon>Sphenostylis</taxon>
    </lineage>
</organism>
<evidence type="ECO:0000256" key="4">
    <source>
        <dbReference type="SAM" id="MobiDB-lite"/>
    </source>
</evidence>
<feature type="compositionally biased region" description="Low complexity" evidence="4">
    <location>
        <begin position="363"/>
        <end position="381"/>
    </location>
</feature>
<evidence type="ECO:0000256" key="1">
    <source>
        <dbReference type="ARBA" id="ARBA00022860"/>
    </source>
</evidence>
<evidence type="ECO:0000256" key="3">
    <source>
        <dbReference type="ARBA" id="ARBA00045534"/>
    </source>
</evidence>
<dbReference type="Proteomes" id="UP001189624">
    <property type="component" value="Chromosome 4"/>
</dbReference>
<dbReference type="InterPro" id="IPR027417">
    <property type="entry name" value="P-loop_NTPase"/>
</dbReference>
<dbReference type="SMART" id="SM00015">
    <property type="entry name" value="IQ"/>
    <property type="match status" value="2"/>
</dbReference>
<dbReference type="PANTHER" id="PTHR32295">
    <property type="entry name" value="IQ-DOMAIN 5-RELATED"/>
    <property type="match status" value="1"/>
</dbReference>
<evidence type="ECO:0000313" key="6">
    <source>
        <dbReference type="Proteomes" id="UP001189624"/>
    </source>
</evidence>
<accession>A0AA86VJM3</accession>
<feature type="compositionally biased region" description="Polar residues" evidence="4">
    <location>
        <begin position="264"/>
        <end position="282"/>
    </location>
</feature>
<dbReference type="InterPro" id="IPR000048">
    <property type="entry name" value="IQ_motif_EF-hand-BS"/>
</dbReference>
<keyword evidence="1" id="KW-0112">Calmodulin-binding</keyword>
<evidence type="ECO:0000313" key="5">
    <source>
        <dbReference type="EMBL" id="CAJ1950924.1"/>
    </source>
</evidence>
<dbReference type="Gene3D" id="1.20.5.190">
    <property type="match status" value="1"/>
</dbReference>
<keyword evidence="6" id="KW-1185">Reference proteome</keyword>
<gene>
    <name evidence="5" type="ORF">AYBTSS11_LOCUS14506</name>
</gene>
<dbReference type="Pfam" id="PF00612">
    <property type="entry name" value="IQ"/>
    <property type="match status" value="2"/>
</dbReference>
<evidence type="ECO:0000256" key="2">
    <source>
        <dbReference type="ARBA" id="ARBA00024341"/>
    </source>
</evidence>
<feature type="region of interest" description="Disordered" evidence="4">
    <location>
        <begin position="256"/>
        <end position="296"/>
    </location>
</feature>
<dbReference type="PROSITE" id="PS50096">
    <property type="entry name" value="IQ"/>
    <property type="match status" value="2"/>
</dbReference>
<sequence length="491" mass="54266">MGLGGTIGKMSLGEPILKRPRFHVVLLALIRGQLNNTSFKLKLTSTSTCCYHLVLCKNVFFSQMGGSGRWLKSLISLRKPSTTDQEKGGDKSKRKWKLWRGTLEGFGIGISSMQKEQGGGGSLVVDDGAFAAALAAVVRTPLKDFMVIKQEWAAIRIQAVFRGFLARRALRALRAVVRLQAIFRGWQVRKQAAVTLRCMQALVRVQARAKARNVGKAVSDPCNEADPVKQAEQGWCDIPGTAGEVKAKLQMRQEGAIKRDRTKAYSQSKQKSTVSASPNSRASKPVTPLKHRSVDRKSSGWGMLDRWMAAKPWESRSMVDMYLDSSDMTPVTSKSDHFVLPFNSDLQNGSVRAKRNGVTTRVSSKSLTTSQSTPSSSSISSECMYDDSPLSTSCTSESPVPPTNNVMVEATEERNVCKPSYMNLTASTKAKLKPYRFFSQNSKRIFMDDCVSLSGVTRSSSGSYPSANMWKNIYATPLRTSYEKRYTLEDK</sequence>
<dbReference type="GO" id="GO:0005516">
    <property type="term" value="F:calmodulin binding"/>
    <property type="evidence" value="ECO:0007669"/>
    <property type="project" value="UniProtKB-KW"/>
</dbReference>
<dbReference type="Gramene" id="rna-AYBTSS11_LOCUS14506">
    <property type="protein sequence ID" value="CAJ1950924.1"/>
    <property type="gene ID" value="gene-AYBTSS11_LOCUS14506"/>
</dbReference>
<dbReference type="SUPFAM" id="SSF52540">
    <property type="entry name" value="P-loop containing nucleoside triphosphate hydrolases"/>
    <property type="match status" value="1"/>
</dbReference>
<proteinExistence type="inferred from homology"/>
<name>A0AA86VJM3_9FABA</name>
<comment type="similarity">
    <text evidence="2">Belongs to the IQD family.</text>
</comment>